<reference evidence="1" key="2">
    <citation type="submission" date="2019-01" db="UniProtKB">
        <authorList>
            <consortium name="EnsemblPlants"/>
        </authorList>
    </citation>
    <scope>IDENTIFICATION</scope>
    <source>
        <strain evidence="1">cv. Heinz 1706</strain>
    </source>
</reference>
<dbReference type="EnsemblPlants" id="Solyc07g041475.1.1">
    <property type="protein sequence ID" value="Solyc07g041475.1.1"/>
    <property type="gene ID" value="Solyc07g041475.1"/>
</dbReference>
<dbReference type="STRING" id="4081.A0A3Q7HBT2"/>
<dbReference type="PANTHER" id="PTHR11439">
    <property type="entry name" value="GAG-POL-RELATED RETROTRANSPOSON"/>
    <property type="match status" value="1"/>
</dbReference>
<dbReference type="Gramene" id="Solyc07g041475.1.1">
    <property type="protein sequence ID" value="Solyc07g041475.1.1"/>
    <property type="gene ID" value="Solyc07g041475.1"/>
</dbReference>
<dbReference type="AlphaFoldDB" id="A0A3Q7HBT2"/>
<keyword evidence="2" id="KW-1185">Reference proteome</keyword>
<reference evidence="1" key="1">
    <citation type="journal article" date="2012" name="Nature">
        <title>The tomato genome sequence provides insights into fleshy fruit evolution.</title>
        <authorList>
            <consortium name="Tomato Genome Consortium"/>
        </authorList>
    </citation>
    <scope>NUCLEOTIDE SEQUENCE [LARGE SCALE GENOMIC DNA]</scope>
    <source>
        <strain evidence="1">cv. Heinz 1706</strain>
    </source>
</reference>
<accession>A0A3Q7HBT2</accession>
<name>A0A3Q7HBT2_SOLLC</name>
<evidence type="ECO:0008006" key="3">
    <source>
        <dbReference type="Google" id="ProtNLM"/>
    </source>
</evidence>
<dbReference type="InParanoid" id="A0A3Q7HBT2"/>
<evidence type="ECO:0000313" key="2">
    <source>
        <dbReference type="Proteomes" id="UP000004994"/>
    </source>
</evidence>
<evidence type="ECO:0000313" key="1">
    <source>
        <dbReference type="EnsemblPlants" id="Solyc07g041475.1.1"/>
    </source>
</evidence>
<sequence length="126" mass="14598">EFLHAKFHNKDLGKLKYFFGVEVARSKIGFFLSQRKPDNGDPLDNPERYMKLVGKLNYLTVIRPDIAYAVSIGRARIDRRSTIGHCIFIGGNLRNKKQIVVSRLSAETEYRDMAQSTCEILWFHHL</sequence>
<dbReference type="Proteomes" id="UP000004994">
    <property type="component" value="Chromosome 7"/>
</dbReference>
<protein>
    <recommendedName>
        <fullName evidence="3">Reverse transcriptase Ty1/copia-type domain-containing protein</fullName>
    </recommendedName>
</protein>
<organism evidence="1">
    <name type="scientific">Solanum lycopersicum</name>
    <name type="common">Tomato</name>
    <name type="synonym">Lycopersicon esculentum</name>
    <dbReference type="NCBI Taxonomy" id="4081"/>
    <lineage>
        <taxon>Eukaryota</taxon>
        <taxon>Viridiplantae</taxon>
        <taxon>Streptophyta</taxon>
        <taxon>Embryophyta</taxon>
        <taxon>Tracheophyta</taxon>
        <taxon>Spermatophyta</taxon>
        <taxon>Magnoliopsida</taxon>
        <taxon>eudicotyledons</taxon>
        <taxon>Gunneridae</taxon>
        <taxon>Pentapetalae</taxon>
        <taxon>asterids</taxon>
        <taxon>lamiids</taxon>
        <taxon>Solanales</taxon>
        <taxon>Solanaceae</taxon>
        <taxon>Solanoideae</taxon>
        <taxon>Solaneae</taxon>
        <taxon>Solanum</taxon>
        <taxon>Solanum subgen. Lycopersicon</taxon>
    </lineage>
</organism>
<dbReference type="PANTHER" id="PTHR11439:SF467">
    <property type="entry name" value="INTEGRASE CATALYTIC DOMAIN-CONTAINING PROTEIN"/>
    <property type="match status" value="1"/>
</dbReference>
<proteinExistence type="predicted"/>